<dbReference type="InterPro" id="IPR015421">
    <property type="entry name" value="PyrdxlP-dep_Trfase_major"/>
</dbReference>
<dbReference type="InterPro" id="IPR000192">
    <property type="entry name" value="Aminotrans_V_dom"/>
</dbReference>
<protein>
    <submittedName>
        <fullName evidence="6">Aspartate aminotransferase-like enzyme/N-acyl-L-homoserine lactone synthetase</fullName>
    </submittedName>
</protein>
<organism evidence="6 7">
    <name type="scientific">Rossellomorea pakistanensis</name>
    <dbReference type="NCBI Taxonomy" id="992288"/>
    <lineage>
        <taxon>Bacteria</taxon>
        <taxon>Bacillati</taxon>
        <taxon>Bacillota</taxon>
        <taxon>Bacilli</taxon>
        <taxon>Bacillales</taxon>
        <taxon>Bacillaceae</taxon>
        <taxon>Rossellomorea</taxon>
    </lineage>
</organism>
<keyword evidence="7" id="KW-1185">Reference proteome</keyword>
<evidence type="ECO:0000256" key="4">
    <source>
        <dbReference type="ARBA" id="ARBA00022898"/>
    </source>
</evidence>
<dbReference type="SUPFAM" id="SSF55729">
    <property type="entry name" value="Acyl-CoA N-acyltransferases (Nat)"/>
    <property type="match status" value="1"/>
</dbReference>
<dbReference type="InterPro" id="IPR000182">
    <property type="entry name" value="GNAT_dom"/>
</dbReference>
<reference evidence="6 7" key="1">
    <citation type="submission" date="2021-01" db="EMBL/GenBank/DDBJ databases">
        <title>Genomic Encyclopedia of Type Strains, Phase IV (KMG-IV): sequencing the most valuable type-strain genomes for metagenomic binning, comparative biology and taxonomic classification.</title>
        <authorList>
            <person name="Goeker M."/>
        </authorList>
    </citation>
    <scope>NUCLEOTIDE SEQUENCE [LARGE SCALE GENOMIC DNA]</scope>
    <source>
        <strain evidence="6 7">DSM 24834</strain>
    </source>
</reference>
<dbReference type="PANTHER" id="PTHR42778">
    <property type="entry name" value="2-AMINOETHYLPHOSPHONATE--PYRUVATE TRANSAMINASE"/>
    <property type="match status" value="1"/>
</dbReference>
<comment type="cofactor">
    <cofactor evidence="1">
        <name>pyridoxal 5'-phosphate</name>
        <dbReference type="ChEBI" id="CHEBI:597326"/>
    </cofactor>
</comment>
<dbReference type="Proteomes" id="UP001646157">
    <property type="component" value="Unassembled WGS sequence"/>
</dbReference>
<dbReference type="PANTHER" id="PTHR42778:SF1">
    <property type="entry name" value="2-AMINOETHYLPHOSPHONATE--PYRUVATE TRANSAMINASE"/>
    <property type="match status" value="1"/>
</dbReference>
<dbReference type="PROSITE" id="PS51186">
    <property type="entry name" value="GNAT"/>
    <property type="match status" value="1"/>
</dbReference>
<dbReference type="Gene3D" id="3.40.630.30">
    <property type="match status" value="1"/>
</dbReference>
<evidence type="ECO:0000259" key="5">
    <source>
        <dbReference type="PROSITE" id="PS51186"/>
    </source>
</evidence>
<comment type="caution">
    <text evidence="6">The sequence shown here is derived from an EMBL/GenBank/DDBJ whole genome shotgun (WGS) entry which is preliminary data.</text>
</comment>
<sequence length="533" mass="60661">MRKTTLTYKIASEPDELGQIYKLNYQTFVEEIPQHGQNENGHLVDKFDDENTYIIAKNESEVVGMVAVRANRPFSLDQKVNDLDRYMPPLANPCEVRLLSVKKEFRSTRVFYQLIDSLVNYCLKMDYNLVLISGTDRQIRLYKRMGFESFGPMVGTEEAMFQPMYLTKEKFETTTKAFKKMMIQKSRPTKKMNFLPGPVPVHEKVENAFGKESISHRSNDFIEEMKEVRLKLCKLVNANNVQIVIGTGTLANDLISAQLTKIPGKGLILSNGEFGHRLIDHAERFGVDFYTIEKSWNEKITRGEIDDVLKQHPDITWLWTVHCETSTGYLYDITKIQQITKKHNVKLCVDACSSVGVVPVNFQDVYLASTVSGKGLSSYPGLAIVFHQEPISPDKQIPRYLDLGQYAMTNSIPYTHSSNLVAALHEAVKRVDLDYRGYIAAVVRRKLKNAGLEILGDEDYSPGIITIPVPDFISSRDVGDQMKANGMIISYESDYLLKRNWVQLALMGNMTMTEIEKAFTIIKQFISQVVEQV</sequence>
<dbReference type="EMBL" id="JAFBDZ010000001">
    <property type="protein sequence ID" value="MBM7583521.1"/>
    <property type="molecule type" value="Genomic_DNA"/>
</dbReference>
<evidence type="ECO:0000256" key="1">
    <source>
        <dbReference type="ARBA" id="ARBA00001933"/>
    </source>
</evidence>
<dbReference type="Pfam" id="PF21926">
    <property type="entry name" value="FeeM"/>
    <property type="match status" value="1"/>
</dbReference>
<dbReference type="RefSeq" id="WP_205167795.1">
    <property type="nucleotide sequence ID" value="NZ_JAFBDZ010000001.1"/>
</dbReference>
<gene>
    <name evidence="6" type="ORF">JOC86_000058</name>
</gene>
<proteinExistence type="predicted"/>
<dbReference type="SUPFAM" id="SSF53383">
    <property type="entry name" value="PLP-dependent transferases"/>
    <property type="match status" value="1"/>
</dbReference>
<dbReference type="InterPro" id="IPR054597">
    <property type="entry name" value="FeeM_cat"/>
</dbReference>
<dbReference type="InterPro" id="IPR016181">
    <property type="entry name" value="Acyl_CoA_acyltransferase"/>
</dbReference>
<keyword evidence="4" id="KW-0663">Pyridoxal phosphate</keyword>
<evidence type="ECO:0000256" key="2">
    <source>
        <dbReference type="ARBA" id="ARBA00022576"/>
    </source>
</evidence>
<evidence type="ECO:0000313" key="7">
    <source>
        <dbReference type="Proteomes" id="UP001646157"/>
    </source>
</evidence>
<dbReference type="Gene3D" id="3.40.640.10">
    <property type="entry name" value="Type I PLP-dependent aspartate aminotransferase-like (Major domain)"/>
    <property type="match status" value="1"/>
</dbReference>
<dbReference type="InterPro" id="IPR015422">
    <property type="entry name" value="PyrdxlP-dep_Trfase_small"/>
</dbReference>
<accession>A0ABS2N6N5</accession>
<keyword evidence="3" id="KW-0808">Transferase</keyword>
<dbReference type="Gene3D" id="3.90.1150.10">
    <property type="entry name" value="Aspartate Aminotransferase, domain 1"/>
    <property type="match status" value="1"/>
</dbReference>
<dbReference type="InterPro" id="IPR015424">
    <property type="entry name" value="PyrdxlP-dep_Trfase"/>
</dbReference>
<keyword evidence="2" id="KW-0032">Aminotransferase</keyword>
<evidence type="ECO:0000256" key="3">
    <source>
        <dbReference type="ARBA" id="ARBA00022679"/>
    </source>
</evidence>
<feature type="domain" description="N-acetyltransferase" evidence="5">
    <location>
        <begin position="6"/>
        <end position="169"/>
    </location>
</feature>
<name>A0ABS2N6N5_9BACI</name>
<evidence type="ECO:0000313" key="6">
    <source>
        <dbReference type="EMBL" id="MBM7583521.1"/>
    </source>
</evidence>
<dbReference type="Pfam" id="PF00266">
    <property type="entry name" value="Aminotran_5"/>
    <property type="match status" value="1"/>
</dbReference>